<dbReference type="EMBL" id="RBXX01000002">
    <property type="protein sequence ID" value="RKT89294.1"/>
    <property type="molecule type" value="Genomic_DNA"/>
</dbReference>
<dbReference type="Gene3D" id="1.10.260.40">
    <property type="entry name" value="lambda repressor-like DNA-binding domains"/>
    <property type="match status" value="1"/>
</dbReference>
<dbReference type="InterPro" id="IPR001387">
    <property type="entry name" value="Cro/C1-type_HTH"/>
</dbReference>
<evidence type="ECO:0000313" key="5">
    <source>
        <dbReference type="Proteomes" id="UP000199398"/>
    </source>
</evidence>
<dbReference type="OrthoDB" id="4285266at2"/>
<dbReference type="EMBL" id="RBXX01000001">
    <property type="protein sequence ID" value="RKT90043.1"/>
    <property type="molecule type" value="Genomic_DNA"/>
</dbReference>
<dbReference type="Proteomes" id="UP000199398">
    <property type="component" value="Unassembled WGS sequence"/>
</dbReference>
<proteinExistence type="predicted"/>
<dbReference type="AlphaFoldDB" id="A0A1I5GZJ2"/>
<dbReference type="RefSeq" id="WP_093156957.1">
    <property type="nucleotide sequence ID" value="NZ_FOUP01000014.1"/>
</dbReference>
<gene>
    <name evidence="3" type="ORF">ATL45_0006</name>
    <name evidence="2" type="ORF">ATL45_7750</name>
    <name evidence="4" type="ORF">SAMN05421805_11441</name>
</gene>
<dbReference type="InterPro" id="IPR043917">
    <property type="entry name" value="DUF5753"/>
</dbReference>
<feature type="domain" description="HTH cro/C1-type" evidence="1">
    <location>
        <begin position="18"/>
        <end position="72"/>
    </location>
</feature>
<reference evidence="4 5" key="1">
    <citation type="submission" date="2016-10" db="EMBL/GenBank/DDBJ databases">
        <authorList>
            <person name="de Groot N.N."/>
        </authorList>
    </citation>
    <scope>NUCLEOTIDE SEQUENCE [LARGE SCALE GENOMIC DNA]</scope>
    <source>
        <strain evidence="4 5">CPCC 201259</strain>
    </source>
</reference>
<evidence type="ECO:0000313" key="3">
    <source>
        <dbReference type="EMBL" id="RKT90043.1"/>
    </source>
</evidence>
<dbReference type="EMBL" id="FOUP01000014">
    <property type="protein sequence ID" value="SFO41377.1"/>
    <property type="molecule type" value="Genomic_DNA"/>
</dbReference>
<name>A0A1I5GZJ2_9PSEU</name>
<accession>A0A1I5GZJ2</accession>
<evidence type="ECO:0000313" key="2">
    <source>
        <dbReference type="EMBL" id="RKT89294.1"/>
    </source>
</evidence>
<organism evidence="4 5">
    <name type="scientific">Saccharopolyspora antimicrobica</name>
    <dbReference type="NCBI Taxonomy" id="455193"/>
    <lineage>
        <taxon>Bacteria</taxon>
        <taxon>Bacillati</taxon>
        <taxon>Actinomycetota</taxon>
        <taxon>Actinomycetes</taxon>
        <taxon>Pseudonocardiales</taxon>
        <taxon>Pseudonocardiaceae</taxon>
        <taxon>Saccharopolyspora</taxon>
    </lineage>
</organism>
<dbReference type="Pfam" id="PF13560">
    <property type="entry name" value="HTH_31"/>
    <property type="match status" value="1"/>
</dbReference>
<dbReference type="GO" id="GO:0003677">
    <property type="term" value="F:DNA binding"/>
    <property type="evidence" value="ECO:0007669"/>
    <property type="project" value="InterPro"/>
</dbReference>
<evidence type="ECO:0000259" key="1">
    <source>
        <dbReference type="PROSITE" id="PS50943"/>
    </source>
</evidence>
<dbReference type="InterPro" id="IPR010982">
    <property type="entry name" value="Lambda_DNA-bd_dom_sf"/>
</dbReference>
<keyword evidence="6" id="KW-1185">Reference proteome</keyword>
<evidence type="ECO:0000313" key="4">
    <source>
        <dbReference type="EMBL" id="SFO41377.1"/>
    </source>
</evidence>
<evidence type="ECO:0000313" key="6">
    <source>
        <dbReference type="Proteomes" id="UP000270697"/>
    </source>
</evidence>
<reference evidence="2 6" key="2">
    <citation type="submission" date="2018-10" db="EMBL/GenBank/DDBJ databases">
        <title>Sequencing the genomes of 1000 actinobacteria strains.</title>
        <authorList>
            <person name="Klenk H.-P."/>
        </authorList>
    </citation>
    <scope>NUCLEOTIDE SEQUENCE [LARGE SCALE GENOMIC DNA]</scope>
    <source>
        <strain evidence="2 6">DSM 45119</strain>
    </source>
</reference>
<dbReference type="SUPFAM" id="SSF47413">
    <property type="entry name" value="lambda repressor-like DNA-binding domains"/>
    <property type="match status" value="1"/>
</dbReference>
<sequence>MVERGDPSALRWLIGNELRRYRIQAGRTVSDAGGVLACSHAKITHLETGRYQQQPSEIASLLEFYDVPRHDIDRLVSLTASSDARTWWAPWANVVPDWFKTFVGLEGLAKSEFNYETALLPGLLQTEEYARAATMATGFVRPDHSERFVSFRLARADRLAAAQPLGFHAVIEESALLRHIGDDEIRRDQYRHLLEVAERSNVTIQVIRPQDGPHAAVSGPFFLFEFDAAKPIGYTELLDGAVYLQDPDQVSTYMMTAKNLQETAMQPDDSLALIRKLVET</sequence>
<dbReference type="Proteomes" id="UP000270697">
    <property type="component" value="Unassembled WGS sequence"/>
</dbReference>
<dbReference type="STRING" id="455193.SAMN05421805_11441"/>
<dbReference type="Pfam" id="PF19054">
    <property type="entry name" value="DUF5753"/>
    <property type="match status" value="1"/>
</dbReference>
<protein>
    <submittedName>
        <fullName evidence="4">Helix-turn-helix domain-containing protein</fullName>
    </submittedName>
    <submittedName>
        <fullName evidence="2">Helix-turn-helix protein</fullName>
    </submittedName>
</protein>
<dbReference type="CDD" id="cd00093">
    <property type="entry name" value="HTH_XRE"/>
    <property type="match status" value="1"/>
</dbReference>
<dbReference type="PROSITE" id="PS50943">
    <property type="entry name" value="HTH_CROC1"/>
    <property type="match status" value="1"/>
</dbReference>